<dbReference type="Gene3D" id="1.20.1250.20">
    <property type="entry name" value="MFS general substrate transporter like domains"/>
    <property type="match status" value="2"/>
</dbReference>
<protein>
    <recommendedName>
        <fullName evidence="10">Major facilitator superfamily (MFS) profile domain-containing protein</fullName>
    </recommendedName>
</protein>
<keyword evidence="4 7" id="KW-1133">Transmembrane helix</keyword>
<evidence type="ECO:0000256" key="4">
    <source>
        <dbReference type="ARBA" id="ARBA00022989"/>
    </source>
</evidence>
<dbReference type="Proteomes" id="UP001565368">
    <property type="component" value="Unassembled WGS sequence"/>
</dbReference>
<comment type="caution">
    <text evidence="8">The sequence shown here is derived from an EMBL/GenBank/DDBJ whole genome shotgun (WGS) entry which is preliminary data.</text>
</comment>
<dbReference type="Pfam" id="PF07690">
    <property type="entry name" value="MFS_1"/>
    <property type="match status" value="1"/>
</dbReference>
<comment type="subcellular location">
    <subcellularLocation>
        <location evidence="1">Membrane</location>
        <topology evidence="1">Multi-pass membrane protein</topology>
    </subcellularLocation>
</comment>
<evidence type="ECO:0000256" key="6">
    <source>
        <dbReference type="SAM" id="MobiDB-lite"/>
    </source>
</evidence>
<evidence type="ECO:0000256" key="3">
    <source>
        <dbReference type="ARBA" id="ARBA00022692"/>
    </source>
</evidence>
<feature type="transmembrane region" description="Helical" evidence="7">
    <location>
        <begin position="297"/>
        <end position="320"/>
    </location>
</feature>
<evidence type="ECO:0000313" key="8">
    <source>
        <dbReference type="EMBL" id="KAL1408802.1"/>
    </source>
</evidence>
<keyword evidence="3 7" id="KW-0812">Transmembrane</keyword>
<organism evidence="8 9">
    <name type="scientific">Vanrija albida</name>
    <dbReference type="NCBI Taxonomy" id="181172"/>
    <lineage>
        <taxon>Eukaryota</taxon>
        <taxon>Fungi</taxon>
        <taxon>Dikarya</taxon>
        <taxon>Basidiomycota</taxon>
        <taxon>Agaricomycotina</taxon>
        <taxon>Tremellomycetes</taxon>
        <taxon>Trichosporonales</taxon>
        <taxon>Trichosporonaceae</taxon>
        <taxon>Vanrija</taxon>
    </lineage>
</organism>
<proteinExistence type="predicted"/>
<evidence type="ECO:0000256" key="2">
    <source>
        <dbReference type="ARBA" id="ARBA00022448"/>
    </source>
</evidence>
<dbReference type="InterPro" id="IPR011701">
    <property type="entry name" value="MFS"/>
</dbReference>
<accession>A0ABR3Q2X0</accession>
<dbReference type="InterPro" id="IPR036259">
    <property type="entry name" value="MFS_trans_sf"/>
</dbReference>
<keyword evidence="5 7" id="KW-0472">Membrane</keyword>
<dbReference type="GeneID" id="95986659"/>
<feature type="transmembrane region" description="Helical" evidence="7">
    <location>
        <begin position="360"/>
        <end position="380"/>
    </location>
</feature>
<feature type="transmembrane region" description="Helical" evidence="7">
    <location>
        <begin position="332"/>
        <end position="353"/>
    </location>
</feature>
<dbReference type="RefSeq" id="XP_069208746.1">
    <property type="nucleotide sequence ID" value="XM_069354104.1"/>
</dbReference>
<reference evidence="8 9" key="1">
    <citation type="submission" date="2023-08" db="EMBL/GenBank/DDBJ databases">
        <title>Annotated Genome Sequence of Vanrija albida AlHP1.</title>
        <authorList>
            <person name="Herzog R."/>
        </authorList>
    </citation>
    <scope>NUCLEOTIDE SEQUENCE [LARGE SCALE GENOMIC DNA]</scope>
    <source>
        <strain evidence="8 9">AlHP1</strain>
    </source>
</reference>
<feature type="transmembrane region" description="Helical" evidence="7">
    <location>
        <begin position="228"/>
        <end position="248"/>
    </location>
</feature>
<evidence type="ECO:0000256" key="1">
    <source>
        <dbReference type="ARBA" id="ARBA00004141"/>
    </source>
</evidence>
<feature type="transmembrane region" description="Helical" evidence="7">
    <location>
        <begin position="163"/>
        <end position="185"/>
    </location>
</feature>
<feature type="transmembrane region" description="Helical" evidence="7">
    <location>
        <begin position="425"/>
        <end position="443"/>
    </location>
</feature>
<dbReference type="EMBL" id="JBBXJM010000004">
    <property type="protein sequence ID" value="KAL1408802.1"/>
    <property type="molecule type" value="Genomic_DNA"/>
</dbReference>
<dbReference type="SUPFAM" id="SSF103473">
    <property type="entry name" value="MFS general substrate transporter"/>
    <property type="match status" value="1"/>
</dbReference>
<feature type="transmembrane region" description="Helical" evidence="7">
    <location>
        <begin position="455"/>
        <end position="478"/>
    </location>
</feature>
<name>A0ABR3Q2X0_9TREE</name>
<feature type="region of interest" description="Disordered" evidence="6">
    <location>
        <begin position="1"/>
        <end position="33"/>
    </location>
</feature>
<evidence type="ECO:0000313" key="9">
    <source>
        <dbReference type="Proteomes" id="UP001565368"/>
    </source>
</evidence>
<evidence type="ECO:0000256" key="7">
    <source>
        <dbReference type="SAM" id="Phobius"/>
    </source>
</evidence>
<sequence>MATDPHTLDTKDSRASHVEDAKGGDTPATPAASGTQDLAATFYEEYAGEARDIGPEENRRVLWKIDRYLMPIICYIYFCQQLDKSTLSFASVYDLKQAANLQGQQYAWLGSIVYFAQLVFQPLSVYALVRFPVDIWISGCFLAWGASLCIMTAMTSFPGLAVMRFFLGGFEASIAPSMLIVVSMWWTRREQPLRNNIWYSTNGLAAILGSLMSWGLGHTKTSLYKYQLIFLVPGIISVALAIPTFWLFPRHPVKARFLSEDDKYVALERIRLNNTGTQNTQFKWSQVRECLIDPKSWMWLLMIFTVSVVSGGITTFGPLILKGFGLSTFDTILYNMIPGGISIFTNIASALIIQYTKYKAPVLFTASLFPLAGAAALFTIPHTAENKNKLLAVYFILQVFQCITPIVYSWCFANTAGHTKKTTMTGMMYVGLCVGNIVGPQLYKSHQAPEYKEGLQANLVCLCALSALIVAQTVYLKYLNRRNVARRRAKGKTGQVLDYSLEASSRWAGIRADQAAKDAAEGHEEEHNAQAFMDLTDFQNEDFIYSL</sequence>
<feature type="transmembrane region" description="Helical" evidence="7">
    <location>
        <begin position="135"/>
        <end position="157"/>
    </location>
</feature>
<dbReference type="PANTHER" id="PTHR43791:SF59">
    <property type="entry name" value="TRANSPORTER, PUTATIVE (AFU_ORTHOLOGUE AFUA_1G06550)-RELATED"/>
    <property type="match status" value="1"/>
</dbReference>
<evidence type="ECO:0000256" key="5">
    <source>
        <dbReference type="ARBA" id="ARBA00023136"/>
    </source>
</evidence>
<feature type="transmembrane region" description="Helical" evidence="7">
    <location>
        <begin position="392"/>
        <end position="413"/>
    </location>
</feature>
<gene>
    <name evidence="8" type="ORF">Q8F55_005616</name>
</gene>
<dbReference type="PANTHER" id="PTHR43791">
    <property type="entry name" value="PERMEASE-RELATED"/>
    <property type="match status" value="1"/>
</dbReference>
<feature type="transmembrane region" description="Helical" evidence="7">
    <location>
        <begin position="197"/>
        <end position="216"/>
    </location>
</feature>
<feature type="transmembrane region" description="Helical" evidence="7">
    <location>
        <begin position="106"/>
        <end position="128"/>
    </location>
</feature>
<keyword evidence="2" id="KW-0813">Transport</keyword>
<feature type="compositionally biased region" description="Basic and acidic residues" evidence="6">
    <location>
        <begin position="1"/>
        <end position="23"/>
    </location>
</feature>
<keyword evidence="9" id="KW-1185">Reference proteome</keyword>
<evidence type="ECO:0008006" key="10">
    <source>
        <dbReference type="Google" id="ProtNLM"/>
    </source>
</evidence>